<evidence type="ECO:0000313" key="2">
    <source>
        <dbReference type="EMBL" id="ANG63054.1"/>
    </source>
</evidence>
<evidence type="ECO:0000313" key="3">
    <source>
        <dbReference type="Proteomes" id="UP000078070"/>
    </source>
</evidence>
<keyword evidence="3" id="KW-1185">Reference proteome</keyword>
<dbReference type="RefSeq" id="WP_067382297.1">
    <property type="nucleotide sequence ID" value="NZ_CP015839.1"/>
</dbReference>
<dbReference type="OrthoDB" id="6672914at2"/>
<dbReference type="EMBL" id="CP015839">
    <property type="protein sequence ID" value="ANG63054.1"/>
    <property type="molecule type" value="Genomic_DNA"/>
</dbReference>
<gene>
    <name evidence="2" type="ORF">A8C75_11605</name>
</gene>
<dbReference type="InterPro" id="IPR003593">
    <property type="entry name" value="AAA+_ATPase"/>
</dbReference>
<proteinExistence type="predicted"/>
<reference evidence="3" key="1">
    <citation type="submission" date="2016-05" db="EMBL/GenBank/DDBJ databases">
        <authorList>
            <person name="Baek K."/>
            <person name="Yang S.-J."/>
        </authorList>
    </citation>
    <scope>NUCLEOTIDE SEQUENCE [LARGE SCALE GENOMIC DNA]</scope>
    <source>
        <strain evidence="3">ST58-10</strain>
    </source>
</reference>
<dbReference type="Gene3D" id="3.40.50.300">
    <property type="entry name" value="P-loop containing nucleotide triphosphate hydrolases"/>
    <property type="match status" value="1"/>
</dbReference>
<sequence length="310" mass="34569">MSDFLINPNPRRKSAAIEFLEIRILHTNFIKAVKAINNIHATRGFQPRGMMLVGETGVGKTSAILFYISEYCRLNEIGNAPGEHRLPILLLRVTAESTKKDFLRKMCERLGHYSKGRITESEYETKAETLLNSRNVELVIIDEFHHLADRYAKKNAPALGNLIKNLMEETGIPFILAGTMQALSVLNGHPELQRRFAASTVISNLSLATGEDMRYCRRVLVECEKAISIPTITLSSPEMANRFMLASKGRIANIMSVIEAAIGVADEVKGLTLADLACGFEQRRPNLREPACNPFSASLDQVRRELGKRS</sequence>
<dbReference type="SUPFAM" id="SSF52540">
    <property type="entry name" value="P-loop containing nucleoside triphosphate hydrolases"/>
    <property type="match status" value="1"/>
</dbReference>
<protein>
    <recommendedName>
        <fullName evidence="1">AAA+ ATPase domain-containing protein</fullName>
    </recommendedName>
</protein>
<reference evidence="2 3" key="2">
    <citation type="journal article" date="2018" name="Int. J. Syst. Evol. Microbiol.">
        <title>Marinobacterium aestuarii sp. nov., a benzene-degrading marine bacterium isolated from estuary sediment.</title>
        <authorList>
            <person name="Bae S.S."/>
            <person name="Jung J."/>
            <person name="Chung D."/>
            <person name="Baek K."/>
        </authorList>
    </citation>
    <scope>NUCLEOTIDE SEQUENCE [LARGE SCALE GENOMIC DNA]</scope>
    <source>
        <strain evidence="2 3">ST58-10</strain>
    </source>
</reference>
<dbReference type="KEGG" id="mars:A8C75_11605"/>
<dbReference type="InterPro" id="IPR027417">
    <property type="entry name" value="P-loop_NTPase"/>
</dbReference>
<dbReference type="Pfam" id="PF05621">
    <property type="entry name" value="TniB"/>
    <property type="match status" value="1"/>
</dbReference>
<dbReference type="Proteomes" id="UP000078070">
    <property type="component" value="Chromosome"/>
</dbReference>
<evidence type="ECO:0000259" key="1">
    <source>
        <dbReference type="SMART" id="SM00382"/>
    </source>
</evidence>
<feature type="domain" description="AAA+ ATPase" evidence="1">
    <location>
        <begin position="46"/>
        <end position="206"/>
    </location>
</feature>
<organism evidence="2 3">
    <name type="scientific">Marinobacterium aestuarii</name>
    <dbReference type="NCBI Taxonomy" id="1821621"/>
    <lineage>
        <taxon>Bacteria</taxon>
        <taxon>Pseudomonadati</taxon>
        <taxon>Pseudomonadota</taxon>
        <taxon>Gammaproteobacteria</taxon>
        <taxon>Oceanospirillales</taxon>
        <taxon>Oceanospirillaceae</taxon>
        <taxon>Marinobacterium</taxon>
    </lineage>
</organism>
<name>A0A1A9EY35_9GAMM</name>
<dbReference type="SMART" id="SM00382">
    <property type="entry name" value="AAA"/>
    <property type="match status" value="1"/>
</dbReference>
<dbReference type="InterPro" id="IPR008868">
    <property type="entry name" value="TniB"/>
</dbReference>
<dbReference type="STRING" id="1821621.A8C75_11605"/>
<accession>A0A1A9EY35</accession>
<dbReference type="AlphaFoldDB" id="A0A1A9EY35"/>